<organism evidence="3 4">
    <name type="scientific">Octopus sinensis</name>
    <name type="common">East Asian common octopus</name>
    <dbReference type="NCBI Taxonomy" id="2607531"/>
    <lineage>
        <taxon>Eukaryota</taxon>
        <taxon>Metazoa</taxon>
        <taxon>Spiralia</taxon>
        <taxon>Lophotrochozoa</taxon>
        <taxon>Mollusca</taxon>
        <taxon>Cephalopoda</taxon>
        <taxon>Coleoidea</taxon>
        <taxon>Octopodiformes</taxon>
        <taxon>Octopoda</taxon>
        <taxon>Incirrata</taxon>
        <taxon>Octopodidae</taxon>
        <taxon>Octopus</taxon>
    </lineage>
</organism>
<evidence type="ECO:0000313" key="4">
    <source>
        <dbReference type="RefSeq" id="XP_036368698.1"/>
    </source>
</evidence>
<dbReference type="RefSeq" id="XP_036368698.1">
    <property type="nucleotide sequence ID" value="XM_036512805.1"/>
</dbReference>
<dbReference type="Pfam" id="PF15072">
    <property type="entry name" value="HROB"/>
    <property type="match status" value="1"/>
</dbReference>
<proteinExistence type="predicted"/>
<sequence>MFKINDNDDDDDEFWKEFPLESFEVEPVSKAEKRRRSPVPVDCEQNKKLRTFTGDDEPMPDVIIPTSPEPSTSVSGSNKYPTKGATPANSSQSLQQANCSILGNYSKEKTPKCSTAKLQTDVTTEVNCKRTKRIFPGPAGILPKLVSSDQLEDVVLKLDTAAVNEKEKQPVAVLTPSQTHEAFNESPWKKLMSDLGEEASDILKKFSIKEIHRRAGKKLLCQGKVLLLFSILDAIDFSNLDASVHLRDKTGTIQGTVHRNLVKEYRDYLQPGTVMVLKNVGVISPTPRTHYLNITTNNLVSICSVLTSGEVDIHWQENNTSYSKLVANARLVQNTKAPQTSGSPLPKGSVINSPKLPSSLNPLNGSPSHLPFSFPPSHSRVSTPNALVTSTPINPQSTICDTSSTPPHRVINFQRIASSTPNAGKVGSNLTLAGATPVTATSSQSSSSDKKELLSQSSNSRWRFKSTKTLPKVPPEPVLKNPSGNTRNNPLLDSALSQLRNSSFGKLPGPVSCDKNSDSTTASVDKYRLHPTPCQNGDSMDNKETLFQDDLWQDDLSDDILSQISEDIF</sequence>
<reference evidence="4" key="1">
    <citation type="submission" date="2025-08" db="UniProtKB">
        <authorList>
            <consortium name="RefSeq"/>
        </authorList>
    </citation>
    <scope>IDENTIFICATION</scope>
</reference>
<dbReference type="PANTHER" id="PTHR14523:SF1">
    <property type="entry name" value="HOMOLOGOUS RECOMBINATION OB-FOLD PROTEIN"/>
    <property type="match status" value="1"/>
</dbReference>
<protein>
    <submittedName>
        <fullName evidence="4">Uncharacterized protein LOC115223961 isoform X1</fullName>
    </submittedName>
</protein>
<evidence type="ECO:0000259" key="2">
    <source>
        <dbReference type="Pfam" id="PF15072"/>
    </source>
</evidence>
<evidence type="ECO:0000256" key="1">
    <source>
        <dbReference type="SAM" id="MobiDB-lite"/>
    </source>
</evidence>
<feature type="compositionally biased region" description="Polar residues" evidence="1">
    <location>
        <begin position="69"/>
        <end position="80"/>
    </location>
</feature>
<feature type="domain" description="Homologous recombination OB-fold protein OB-fold" evidence="2">
    <location>
        <begin position="224"/>
        <end position="303"/>
    </location>
</feature>
<name>A0A7E6FM24_9MOLL</name>
<dbReference type="GO" id="GO:0000725">
    <property type="term" value="P:recombinational repair"/>
    <property type="evidence" value="ECO:0007669"/>
    <property type="project" value="InterPro"/>
</dbReference>
<accession>A0A7E6FM24</accession>
<feature type="region of interest" description="Disordered" evidence="1">
    <location>
        <begin position="336"/>
        <end position="406"/>
    </location>
</feature>
<keyword evidence="3" id="KW-1185">Reference proteome</keyword>
<dbReference type="InterPro" id="IPR058570">
    <property type="entry name" value="HROB_OB"/>
</dbReference>
<feature type="region of interest" description="Disordered" evidence="1">
    <location>
        <begin position="438"/>
        <end position="490"/>
    </location>
</feature>
<dbReference type="Proteomes" id="UP000515154">
    <property type="component" value="Linkage group LG24"/>
</dbReference>
<feature type="compositionally biased region" description="Low complexity" evidence="1">
    <location>
        <begin position="352"/>
        <end position="379"/>
    </location>
</feature>
<dbReference type="PANTHER" id="PTHR14523">
    <property type="entry name" value="UNCHARACTERIZED PROTEIN C17ORF53 HOMOLOG"/>
    <property type="match status" value="1"/>
</dbReference>
<gene>
    <name evidence="4" type="primary">LOC115223961</name>
</gene>
<dbReference type="InterPro" id="IPR028045">
    <property type="entry name" value="HROB"/>
</dbReference>
<evidence type="ECO:0000313" key="3">
    <source>
        <dbReference type="Proteomes" id="UP000515154"/>
    </source>
</evidence>
<feature type="region of interest" description="Disordered" evidence="1">
    <location>
        <begin position="26"/>
        <end position="93"/>
    </location>
</feature>
<dbReference type="AlphaFoldDB" id="A0A7E6FM24"/>
<feature type="compositionally biased region" description="Polar residues" evidence="1">
    <location>
        <begin position="380"/>
        <end position="406"/>
    </location>
</feature>